<proteinExistence type="predicted"/>
<reference evidence="2" key="3">
    <citation type="submission" date="2023-05" db="EMBL/GenBank/DDBJ databases">
        <authorList>
            <person name="Smith C.H."/>
        </authorList>
    </citation>
    <scope>NUCLEOTIDE SEQUENCE</scope>
    <source>
        <strain evidence="2">CHS0354</strain>
        <tissue evidence="2">Mantle</tissue>
    </source>
</reference>
<accession>A0AAE0SBW9</accession>
<dbReference type="Proteomes" id="UP001195483">
    <property type="component" value="Unassembled WGS sequence"/>
</dbReference>
<reference evidence="2" key="1">
    <citation type="journal article" date="2021" name="Genome Biol. Evol.">
        <title>A High-Quality Reference Genome for a Parasitic Bivalve with Doubly Uniparental Inheritance (Bivalvia: Unionida).</title>
        <authorList>
            <person name="Smith C.H."/>
        </authorList>
    </citation>
    <scope>NUCLEOTIDE SEQUENCE</scope>
    <source>
        <strain evidence="2">CHS0354</strain>
    </source>
</reference>
<dbReference type="EMBL" id="JAEAOA010000569">
    <property type="protein sequence ID" value="KAK3589059.1"/>
    <property type="molecule type" value="Genomic_DNA"/>
</dbReference>
<comment type="caution">
    <text evidence="2">The sequence shown here is derived from an EMBL/GenBank/DDBJ whole genome shotgun (WGS) entry which is preliminary data.</text>
</comment>
<feature type="region of interest" description="Disordered" evidence="1">
    <location>
        <begin position="121"/>
        <end position="155"/>
    </location>
</feature>
<feature type="compositionally biased region" description="Basic residues" evidence="1">
    <location>
        <begin position="140"/>
        <end position="155"/>
    </location>
</feature>
<dbReference type="PANTHER" id="PTHR33887:SF5">
    <property type="entry name" value="PB1 DOMAIN-CONTAINING PROTEIN"/>
    <property type="match status" value="1"/>
</dbReference>
<keyword evidence="3" id="KW-1185">Reference proteome</keyword>
<protein>
    <submittedName>
        <fullName evidence="2">Uncharacterized protein</fullName>
    </submittedName>
</protein>
<evidence type="ECO:0000256" key="1">
    <source>
        <dbReference type="SAM" id="MobiDB-lite"/>
    </source>
</evidence>
<dbReference type="PANTHER" id="PTHR33887">
    <property type="entry name" value="PB1 DOMAIN-CONTAINING PROTEIN"/>
    <property type="match status" value="1"/>
</dbReference>
<dbReference type="Pfam" id="PF15874">
    <property type="entry name" value="Il2rg"/>
    <property type="match status" value="1"/>
</dbReference>
<evidence type="ECO:0000313" key="3">
    <source>
        <dbReference type="Proteomes" id="UP001195483"/>
    </source>
</evidence>
<evidence type="ECO:0000313" key="2">
    <source>
        <dbReference type="EMBL" id="KAK3589059.1"/>
    </source>
</evidence>
<reference evidence="2" key="2">
    <citation type="journal article" date="2021" name="Genome Biol. Evol.">
        <title>Developing a high-quality reference genome for a parasitic bivalve with doubly uniparental inheritance (Bivalvia: Unionida).</title>
        <authorList>
            <person name="Smith C.H."/>
        </authorList>
    </citation>
    <scope>NUCLEOTIDE SEQUENCE</scope>
    <source>
        <strain evidence="2">CHS0354</strain>
        <tissue evidence="2">Mantle</tissue>
    </source>
</reference>
<dbReference type="InterPro" id="IPR039471">
    <property type="entry name" value="CXorf65-like"/>
</dbReference>
<organism evidence="2 3">
    <name type="scientific">Potamilus streckersoni</name>
    <dbReference type="NCBI Taxonomy" id="2493646"/>
    <lineage>
        <taxon>Eukaryota</taxon>
        <taxon>Metazoa</taxon>
        <taxon>Spiralia</taxon>
        <taxon>Lophotrochozoa</taxon>
        <taxon>Mollusca</taxon>
        <taxon>Bivalvia</taxon>
        <taxon>Autobranchia</taxon>
        <taxon>Heteroconchia</taxon>
        <taxon>Palaeoheterodonta</taxon>
        <taxon>Unionida</taxon>
        <taxon>Unionoidea</taxon>
        <taxon>Unionidae</taxon>
        <taxon>Ambleminae</taxon>
        <taxon>Lampsilini</taxon>
        <taxon>Potamilus</taxon>
    </lineage>
</organism>
<sequence length="155" mass="17067">MFIIVKYGNNESLICNPSCAVINLLGSIKRRAGYGNSNVTIDLSDETGLIKELDTHKSDNANKHLESHTTYVLVQKEIMMDNLSTDSASTPSPPQINYIPLLDNCSEIFPNFQIRSEHLVKTTKQKGRTGKSPSPAGRLPKVKKAVPGKSSARRK</sequence>
<name>A0AAE0SBW9_9BIVA</name>
<dbReference type="AlphaFoldDB" id="A0AAE0SBW9"/>
<gene>
    <name evidence="2" type="ORF">CHS0354_008709</name>
</gene>